<name>A0A6A6VND1_9PLEO</name>
<dbReference type="EMBL" id="MU006562">
    <property type="protein sequence ID" value="KAF2751244.1"/>
    <property type="molecule type" value="Genomic_DNA"/>
</dbReference>
<dbReference type="OrthoDB" id="3796275at2759"/>
<feature type="region of interest" description="Disordered" evidence="1">
    <location>
        <begin position="271"/>
        <end position="298"/>
    </location>
</feature>
<evidence type="ECO:0000256" key="1">
    <source>
        <dbReference type="SAM" id="MobiDB-lite"/>
    </source>
</evidence>
<dbReference type="Proteomes" id="UP000799440">
    <property type="component" value="Unassembled WGS sequence"/>
</dbReference>
<accession>A0A6A6VND1</accession>
<dbReference type="AlphaFoldDB" id="A0A6A6VND1"/>
<proteinExistence type="predicted"/>
<organism evidence="2 3">
    <name type="scientific">Sporormia fimetaria CBS 119925</name>
    <dbReference type="NCBI Taxonomy" id="1340428"/>
    <lineage>
        <taxon>Eukaryota</taxon>
        <taxon>Fungi</taxon>
        <taxon>Dikarya</taxon>
        <taxon>Ascomycota</taxon>
        <taxon>Pezizomycotina</taxon>
        <taxon>Dothideomycetes</taxon>
        <taxon>Pleosporomycetidae</taxon>
        <taxon>Pleosporales</taxon>
        <taxon>Sporormiaceae</taxon>
        <taxon>Sporormia</taxon>
    </lineage>
</organism>
<evidence type="ECO:0000313" key="3">
    <source>
        <dbReference type="Proteomes" id="UP000799440"/>
    </source>
</evidence>
<reference evidence="2" key="1">
    <citation type="journal article" date="2020" name="Stud. Mycol.">
        <title>101 Dothideomycetes genomes: a test case for predicting lifestyles and emergence of pathogens.</title>
        <authorList>
            <person name="Haridas S."/>
            <person name="Albert R."/>
            <person name="Binder M."/>
            <person name="Bloem J."/>
            <person name="Labutti K."/>
            <person name="Salamov A."/>
            <person name="Andreopoulos B."/>
            <person name="Baker S."/>
            <person name="Barry K."/>
            <person name="Bills G."/>
            <person name="Bluhm B."/>
            <person name="Cannon C."/>
            <person name="Castanera R."/>
            <person name="Culley D."/>
            <person name="Daum C."/>
            <person name="Ezra D."/>
            <person name="Gonzalez J."/>
            <person name="Henrissat B."/>
            <person name="Kuo A."/>
            <person name="Liang C."/>
            <person name="Lipzen A."/>
            <person name="Lutzoni F."/>
            <person name="Magnuson J."/>
            <person name="Mondo S."/>
            <person name="Nolan M."/>
            <person name="Ohm R."/>
            <person name="Pangilinan J."/>
            <person name="Park H.-J."/>
            <person name="Ramirez L."/>
            <person name="Alfaro M."/>
            <person name="Sun H."/>
            <person name="Tritt A."/>
            <person name="Yoshinaga Y."/>
            <person name="Zwiers L.-H."/>
            <person name="Turgeon B."/>
            <person name="Goodwin S."/>
            <person name="Spatafora J."/>
            <person name="Crous P."/>
            <person name="Grigoriev I."/>
        </authorList>
    </citation>
    <scope>NUCLEOTIDE SEQUENCE</scope>
    <source>
        <strain evidence="2">CBS 119925</strain>
    </source>
</reference>
<keyword evidence="3" id="KW-1185">Reference proteome</keyword>
<feature type="region of interest" description="Disordered" evidence="1">
    <location>
        <begin position="1"/>
        <end position="20"/>
    </location>
</feature>
<evidence type="ECO:0000313" key="2">
    <source>
        <dbReference type="EMBL" id="KAF2751244.1"/>
    </source>
</evidence>
<sequence>MANRKSENGLAAKRTRDSKRPLQHTIYHAMPPLKVSEHVKLQFPAEKPYYSGELSYWKGFSEWVTDWDQQANTQTAFTRVENDETKASTVTEDNSEDIHKTAIVDDTKKAFTLVGDVSSCVTAKLHTMVDAAKGEAAQCNTLPLRTVLGHIVHCMIEHKTTHAFLSNYDYTVFLMLSFPEEDITQSVPHLYFSDAISYQNGYHLRPRPLSSVRLGLLYLLYQCPLGREVWDKHGAKLAQARHWLSPVEKEIPSKYTFRMGESASAVVLQSSMDGDKEEGEEKDEHDIRGTHLGPPTPLHRLIAGTTTPQYGTTVNGNYSTAGTQSGFYYS</sequence>
<protein>
    <submittedName>
        <fullName evidence="2">Uncharacterized protein</fullName>
    </submittedName>
</protein>
<gene>
    <name evidence="2" type="ORF">M011DRAFT_455285</name>
</gene>